<dbReference type="Pfam" id="PF01261">
    <property type="entry name" value="AP_endonuc_2"/>
    <property type="match status" value="1"/>
</dbReference>
<dbReference type="PANTHER" id="PTHR12110">
    <property type="entry name" value="HYDROXYPYRUVATE ISOMERASE"/>
    <property type="match status" value="1"/>
</dbReference>
<dbReference type="InterPro" id="IPR013022">
    <property type="entry name" value="Xyl_isomerase-like_TIM-brl"/>
</dbReference>
<protein>
    <submittedName>
        <fullName evidence="2">Myo-inosose-2 dehydratase</fullName>
    </submittedName>
</protein>
<name>A0A248K367_9PROT</name>
<evidence type="ECO:0000313" key="3">
    <source>
        <dbReference type="Proteomes" id="UP000197153"/>
    </source>
</evidence>
<dbReference type="InterPro" id="IPR030823">
    <property type="entry name" value="IolE/MocC"/>
</dbReference>
<sequence>MSTRLGSIRFGVSPIAWINDDMPELGGATPVETVLADARAIGFSGIELGGKFPRDPQALKPLLAAHGLDLVGGWYSGNLLVQDAAAEIAALQGHLALLKAMGSTVFVHAETSNAIHGDRTRPLAQTPRLDAAEWAVFGRRLTEVADYIAGQGLRFAYHHHLGTVVERPDDLAQFLARTGPSVGLTVDTGHAALGGIDAVEVIRAHPARVAHVHCKDVRQPVFQALMDRGGSFLDGVLDGMFTVPGDGRLDYAAVMRALADIGYSGWVIIEAEQDPAKADPRQYGEMGLRHLQQAAAGAGLTVAS</sequence>
<evidence type="ECO:0000313" key="2">
    <source>
        <dbReference type="EMBL" id="ASG25206.1"/>
    </source>
</evidence>
<dbReference type="EMBL" id="CP022113">
    <property type="protein sequence ID" value="ASG25206.1"/>
    <property type="molecule type" value="Genomic_DNA"/>
</dbReference>
<feature type="domain" description="Xylose isomerase-like TIM barrel" evidence="1">
    <location>
        <begin position="35"/>
        <end position="283"/>
    </location>
</feature>
<dbReference type="Gene3D" id="3.20.20.150">
    <property type="entry name" value="Divalent-metal-dependent TIM barrel enzymes"/>
    <property type="match status" value="1"/>
</dbReference>
<dbReference type="InterPro" id="IPR050312">
    <property type="entry name" value="IolE/XylAMocC-like"/>
</dbReference>
<dbReference type="KEGG" id="nao:Y958_30100"/>
<evidence type="ECO:0000259" key="1">
    <source>
        <dbReference type="Pfam" id="PF01261"/>
    </source>
</evidence>
<dbReference type="SUPFAM" id="SSF51658">
    <property type="entry name" value="Xylose isomerase-like"/>
    <property type="match status" value="1"/>
</dbReference>
<dbReference type="AlphaFoldDB" id="A0A248K367"/>
<dbReference type="RefSeq" id="WP_088875582.1">
    <property type="nucleotide sequence ID" value="NZ_CP022113.1"/>
</dbReference>
<reference evidence="2 3" key="1">
    <citation type="submission" date="2017-06" db="EMBL/GenBank/DDBJ databases">
        <title>Complete genome sequence of Nitrospirillum amazonense strain CBAmC, an endophytic nitrogen-fixing and plant growth-promoting bacterium, isolated from sugarcane.</title>
        <authorList>
            <person name="Schwab S."/>
            <person name="dos Santos Teixeira K.R."/>
            <person name="Simoes Araujo J.L."/>
            <person name="Soares Vidal M."/>
            <person name="Borges de Freitas H.R."/>
            <person name="Rivello Crivelaro A.L."/>
            <person name="Bueno de Camargo Nunes A."/>
            <person name="dos Santos C.M."/>
            <person name="Palmeira da Silva Rosa D."/>
            <person name="da Silva Padilha D."/>
            <person name="da Silva E."/>
            <person name="Araujo Terra L."/>
            <person name="Soares Mendes V."/>
            <person name="Farinelli L."/>
            <person name="Magalhaes Cruz L."/>
            <person name="Baldani J.I."/>
        </authorList>
    </citation>
    <scope>NUCLEOTIDE SEQUENCE [LARGE SCALE GENOMIC DNA]</scope>
    <source>
        <strain evidence="2 3">CBAmC</strain>
    </source>
</reference>
<accession>A0A248K367</accession>
<dbReference type="NCBIfam" id="TIGR04379">
    <property type="entry name" value="myo_inos_iolE"/>
    <property type="match status" value="1"/>
</dbReference>
<dbReference type="Proteomes" id="UP000197153">
    <property type="component" value="Chromosome 4"/>
</dbReference>
<keyword evidence="3" id="KW-1185">Reference proteome</keyword>
<organism evidence="2 3">
    <name type="scientific">Nitrospirillum viridazoti CBAmc</name>
    <dbReference type="NCBI Taxonomy" id="1441467"/>
    <lineage>
        <taxon>Bacteria</taxon>
        <taxon>Pseudomonadati</taxon>
        <taxon>Pseudomonadota</taxon>
        <taxon>Alphaproteobacteria</taxon>
        <taxon>Rhodospirillales</taxon>
        <taxon>Azospirillaceae</taxon>
        <taxon>Nitrospirillum</taxon>
        <taxon>Nitrospirillum viridazoti</taxon>
    </lineage>
</organism>
<gene>
    <name evidence="2" type="primary">iolE</name>
    <name evidence="2" type="ORF">Y958_30100</name>
</gene>
<dbReference type="InterPro" id="IPR036237">
    <property type="entry name" value="Xyl_isomerase-like_sf"/>
</dbReference>
<dbReference type="PANTHER" id="PTHR12110:SF41">
    <property type="entry name" value="INOSOSE DEHYDRATASE"/>
    <property type="match status" value="1"/>
</dbReference>
<proteinExistence type="predicted"/>